<dbReference type="PROSITE" id="PS50109">
    <property type="entry name" value="HIS_KIN"/>
    <property type="match status" value="1"/>
</dbReference>
<dbReference type="InterPro" id="IPR003661">
    <property type="entry name" value="HisK_dim/P_dom"/>
</dbReference>
<dbReference type="SMART" id="SM00388">
    <property type="entry name" value="HisKA"/>
    <property type="match status" value="1"/>
</dbReference>
<keyword evidence="8 11" id="KW-1133">Transmembrane helix</keyword>
<dbReference type="SUPFAM" id="SSF47384">
    <property type="entry name" value="Homodimeric domain of signal transducing histidine kinase"/>
    <property type="match status" value="1"/>
</dbReference>
<dbReference type="PRINTS" id="PR00344">
    <property type="entry name" value="BCTRLSENSOR"/>
</dbReference>
<evidence type="ECO:0000256" key="10">
    <source>
        <dbReference type="ARBA" id="ARBA00023136"/>
    </source>
</evidence>
<dbReference type="CDD" id="cd00082">
    <property type="entry name" value="HisKA"/>
    <property type="match status" value="1"/>
</dbReference>
<feature type="domain" description="Histidine kinase" evidence="12">
    <location>
        <begin position="253"/>
        <end position="470"/>
    </location>
</feature>
<feature type="transmembrane region" description="Helical" evidence="11">
    <location>
        <begin position="14"/>
        <end position="36"/>
    </location>
</feature>
<dbReference type="EMBL" id="JAGGJV010000006">
    <property type="protein sequence ID" value="MBP1859868.1"/>
    <property type="molecule type" value="Genomic_DNA"/>
</dbReference>
<keyword evidence="6 11" id="KW-0812">Transmembrane</keyword>
<comment type="subcellular location">
    <subcellularLocation>
        <location evidence="2">Membrane</location>
        <topology evidence="2">Multi-pass membrane protein</topology>
    </subcellularLocation>
</comment>
<comment type="caution">
    <text evidence="14">The sequence shown here is derived from an EMBL/GenBank/DDBJ whole genome shotgun (WGS) entry which is preliminary data.</text>
</comment>
<dbReference type="RefSeq" id="WP_209853904.1">
    <property type="nucleotide sequence ID" value="NZ_JAGGJV010000006.1"/>
</dbReference>
<keyword evidence="5 14" id="KW-0808">Transferase</keyword>
<dbReference type="InterPro" id="IPR003660">
    <property type="entry name" value="HAMP_dom"/>
</dbReference>
<organism evidence="14 15">
    <name type="scientific">Rhizobium herbae</name>
    <dbReference type="NCBI Taxonomy" id="508661"/>
    <lineage>
        <taxon>Bacteria</taxon>
        <taxon>Pseudomonadati</taxon>
        <taxon>Pseudomonadota</taxon>
        <taxon>Alphaproteobacteria</taxon>
        <taxon>Hyphomicrobiales</taxon>
        <taxon>Rhizobiaceae</taxon>
        <taxon>Rhizobium/Agrobacterium group</taxon>
        <taxon>Rhizobium</taxon>
    </lineage>
</organism>
<dbReference type="PANTHER" id="PTHR45436">
    <property type="entry name" value="SENSOR HISTIDINE KINASE YKOH"/>
    <property type="match status" value="1"/>
</dbReference>
<evidence type="ECO:0000256" key="4">
    <source>
        <dbReference type="ARBA" id="ARBA00022553"/>
    </source>
</evidence>
<dbReference type="GO" id="GO:0004673">
    <property type="term" value="F:protein histidine kinase activity"/>
    <property type="evidence" value="ECO:0007669"/>
    <property type="project" value="UniProtKB-EC"/>
</dbReference>
<comment type="catalytic activity">
    <reaction evidence="1">
        <text>ATP + protein L-histidine = ADP + protein N-phospho-L-histidine.</text>
        <dbReference type="EC" id="2.7.13.3"/>
    </reaction>
</comment>
<dbReference type="InterPro" id="IPR036097">
    <property type="entry name" value="HisK_dim/P_sf"/>
</dbReference>
<evidence type="ECO:0000256" key="5">
    <source>
        <dbReference type="ARBA" id="ARBA00022679"/>
    </source>
</evidence>
<evidence type="ECO:0000259" key="12">
    <source>
        <dbReference type="PROSITE" id="PS50109"/>
    </source>
</evidence>
<dbReference type="InterPro" id="IPR004358">
    <property type="entry name" value="Sig_transdc_His_kin-like_C"/>
</dbReference>
<proteinExistence type="predicted"/>
<dbReference type="InterPro" id="IPR050428">
    <property type="entry name" value="TCS_sensor_his_kinase"/>
</dbReference>
<keyword evidence="9" id="KW-0902">Two-component regulatory system</keyword>
<sequence>MTGRQIEARSGRRLAVTLGLWTLPALIVGMTSTLWFSATTINELADSAYDRSLAGAIRAIDANISTESGGVGVEQPYQLFKFFELTAQGAVYFNVTTDDGFVQIGDVLLPPPPELSSGEINFSDDTYLGRTIRVGSLKRPLSPATPEGTQIIIQVAETKGSRTAFQNELISRAILRDIMVILALVLLLAAGAYAAVKPLNRLREAIDTRDPDDLTPVEVASLPLEVRPLVEAVNRLMQRNVEQADQQRRFLDDASHQLRTPMAIMRTQLDVALHQQNLDDVRKTLLSSRSVLDRSVRTTNQLLALARARTSQGYDAYPQELISLEETIADTVRMLWSRIRSQRMDCVFEPAEVRVVVRANEGLLQEALVNILDNAVAYAPPSSLISIRLRVEGDWAFTEIIDEGPGMNDEEIAHAGSRFRRGSSKRSVDGSGLGLAIALTVARAFGGTMTVCNRPDRSGLVVTISLPVISALPG</sequence>
<evidence type="ECO:0000256" key="3">
    <source>
        <dbReference type="ARBA" id="ARBA00012438"/>
    </source>
</evidence>
<feature type="transmembrane region" description="Helical" evidence="11">
    <location>
        <begin position="178"/>
        <end position="196"/>
    </location>
</feature>
<dbReference type="Pfam" id="PF08521">
    <property type="entry name" value="2CSK_N"/>
    <property type="match status" value="1"/>
</dbReference>
<dbReference type="Pfam" id="PF02518">
    <property type="entry name" value="HATPase_c"/>
    <property type="match status" value="1"/>
</dbReference>
<dbReference type="PANTHER" id="PTHR45436:SF15">
    <property type="entry name" value="SENSOR HISTIDINE KINASE CUSS"/>
    <property type="match status" value="1"/>
</dbReference>
<evidence type="ECO:0000256" key="6">
    <source>
        <dbReference type="ARBA" id="ARBA00022692"/>
    </source>
</evidence>
<keyword evidence="10 11" id="KW-0472">Membrane</keyword>
<dbReference type="SMART" id="SM00387">
    <property type="entry name" value="HATPase_c"/>
    <property type="match status" value="1"/>
</dbReference>
<evidence type="ECO:0000256" key="7">
    <source>
        <dbReference type="ARBA" id="ARBA00022777"/>
    </source>
</evidence>
<keyword evidence="15" id="KW-1185">Reference proteome</keyword>
<dbReference type="PROSITE" id="PS50885">
    <property type="entry name" value="HAMP"/>
    <property type="match status" value="1"/>
</dbReference>
<protein>
    <recommendedName>
        <fullName evidence="3">histidine kinase</fullName>
        <ecNumber evidence="3">2.7.13.3</ecNumber>
    </recommendedName>
</protein>
<keyword evidence="4" id="KW-0597">Phosphoprotein</keyword>
<dbReference type="CDD" id="cd00075">
    <property type="entry name" value="HATPase"/>
    <property type="match status" value="1"/>
</dbReference>
<name>A0ABS4EPJ7_9HYPH</name>
<evidence type="ECO:0000256" key="11">
    <source>
        <dbReference type="SAM" id="Phobius"/>
    </source>
</evidence>
<evidence type="ECO:0000256" key="1">
    <source>
        <dbReference type="ARBA" id="ARBA00000085"/>
    </source>
</evidence>
<evidence type="ECO:0000256" key="8">
    <source>
        <dbReference type="ARBA" id="ARBA00022989"/>
    </source>
</evidence>
<feature type="domain" description="HAMP" evidence="13">
    <location>
        <begin position="193"/>
        <end position="245"/>
    </location>
</feature>
<accession>A0ABS4EPJ7</accession>
<dbReference type="Gene3D" id="3.30.565.10">
    <property type="entry name" value="Histidine kinase-like ATPase, C-terminal domain"/>
    <property type="match status" value="1"/>
</dbReference>
<dbReference type="InterPro" id="IPR013727">
    <property type="entry name" value="2CSK_N"/>
</dbReference>
<dbReference type="EC" id="2.7.13.3" evidence="3"/>
<evidence type="ECO:0000256" key="2">
    <source>
        <dbReference type="ARBA" id="ARBA00004141"/>
    </source>
</evidence>
<evidence type="ECO:0000313" key="15">
    <source>
        <dbReference type="Proteomes" id="UP000823786"/>
    </source>
</evidence>
<dbReference type="Gene3D" id="1.10.287.130">
    <property type="match status" value="1"/>
</dbReference>
<dbReference type="InterPro" id="IPR005467">
    <property type="entry name" value="His_kinase_dom"/>
</dbReference>
<reference evidence="14 15" key="1">
    <citation type="submission" date="2021-03" db="EMBL/GenBank/DDBJ databases">
        <title>Genomic Encyclopedia of Type Strains, Phase IV (KMG-IV): sequencing the most valuable type-strain genomes for metagenomic binning, comparative biology and taxonomic classification.</title>
        <authorList>
            <person name="Goeker M."/>
        </authorList>
    </citation>
    <scope>NUCLEOTIDE SEQUENCE [LARGE SCALE GENOMIC DNA]</scope>
    <source>
        <strain evidence="14 15">DSM 26427</strain>
    </source>
</reference>
<evidence type="ECO:0000256" key="9">
    <source>
        <dbReference type="ARBA" id="ARBA00023012"/>
    </source>
</evidence>
<dbReference type="Pfam" id="PF00512">
    <property type="entry name" value="HisKA"/>
    <property type="match status" value="1"/>
</dbReference>
<dbReference type="InterPro" id="IPR036890">
    <property type="entry name" value="HATPase_C_sf"/>
</dbReference>
<gene>
    <name evidence="14" type="ORF">J2Z75_003389</name>
</gene>
<evidence type="ECO:0000313" key="14">
    <source>
        <dbReference type="EMBL" id="MBP1859868.1"/>
    </source>
</evidence>
<dbReference type="SUPFAM" id="SSF55874">
    <property type="entry name" value="ATPase domain of HSP90 chaperone/DNA topoisomerase II/histidine kinase"/>
    <property type="match status" value="1"/>
</dbReference>
<evidence type="ECO:0000259" key="13">
    <source>
        <dbReference type="PROSITE" id="PS50885"/>
    </source>
</evidence>
<keyword evidence="7 14" id="KW-0418">Kinase</keyword>
<dbReference type="Proteomes" id="UP000823786">
    <property type="component" value="Unassembled WGS sequence"/>
</dbReference>
<dbReference type="InterPro" id="IPR003594">
    <property type="entry name" value="HATPase_dom"/>
</dbReference>